<keyword evidence="1" id="KW-1133">Transmembrane helix</keyword>
<gene>
    <name evidence="2" type="ORF">ACFSJU_04620</name>
</gene>
<sequence>MKNNPSGKWNLTKKWPYKRDMKKTPYSQLKDYTESLNQSSNTFLSRVVVVSVLVFGNLIVCLLFLLIYLVLK</sequence>
<dbReference type="Proteomes" id="UP001597387">
    <property type="component" value="Unassembled WGS sequence"/>
</dbReference>
<accession>A0ABW4ZIV3</accession>
<keyword evidence="1" id="KW-0812">Transmembrane</keyword>
<keyword evidence="1" id="KW-0472">Membrane</keyword>
<evidence type="ECO:0000313" key="3">
    <source>
        <dbReference type="Proteomes" id="UP001597387"/>
    </source>
</evidence>
<evidence type="ECO:0000313" key="2">
    <source>
        <dbReference type="EMBL" id="MFD2161665.1"/>
    </source>
</evidence>
<organism evidence="2 3">
    <name type="scientific">Paradesertivirga mongoliensis</name>
    <dbReference type="NCBI Taxonomy" id="2100740"/>
    <lineage>
        <taxon>Bacteria</taxon>
        <taxon>Pseudomonadati</taxon>
        <taxon>Bacteroidota</taxon>
        <taxon>Sphingobacteriia</taxon>
        <taxon>Sphingobacteriales</taxon>
        <taxon>Sphingobacteriaceae</taxon>
        <taxon>Paradesertivirga</taxon>
    </lineage>
</organism>
<reference evidence="3" key="1">
    <citation type="journal article" date="2019" name="Int. J. Syst. Evol. Microbiol.">
        <title>The Global Catalogue of Microorganisms (GCM) 10K type strain sequencing project: providing services to taxonomists for standard genome sequencing and annotation.</title>
        <authorList>
            <consortium name="The Broad Institute Genomics Platform"/>
            <consortium name="The Broad Institute Genome Sequencing Center for Infectious Disease"/>
            <person name="Wu L."/>
            <person name="Ma J."/>
        </authorList>
    </citation>
    <scope>NUCLEOTIDE SEQUENCE [LARGE SCALE GENOMIC DNA]</scope>
    <source>
        <strain evidence="3">KCTC 42217</strain>
    </source>
</reference>
<proteinExistence type="predicted"/>
<name>A0ABW4ZIV3_9SPHI</name>
<dbReference type="RefSeq" id="WP_255898805.1">
    <property type="nucleotide sequence ID" value="NZ_JAFMZO010000001.1"/>
</dbReference>
<feature type="transmembrane region" description="Helical" evidence="1">
    <location>
        <begin position="43"/>
        <end position="71"/>
    </location>
</feature>
<evidence type="ECO:0000256" key="1">
    <source>
        <dbReference type="SAM" id="Phobius"/>
    </source>
</evidence>
<protein>
    <submittedName>
        <fullName evidence="2">Uncharacterized protein</fullName>
    </submittedName>
</protein>
<comment type="caution">
    <text evidence="2">The sequence shown here is derived from an EMBL/GenBank/DDBJ whole genome shotgun (WGS) entry which is preliminary data.</text>
</comment>
<keyword evidence="3" id="KW-1185">Reference proteome</keyword>
<dbReference type="EMBL" id="JBHUHZ010000001">
    <property type="protein sequence ID" value="MFD2161665.1"/>
    <property type="molecule type" value="Genomic_DNA"/>
</dbReference>